<evidence type="ECO:0000313" key="2">
    <source>
        <dbReference type="EMBL" id="SGZ01521.1"/>
    </source>
</evidence>
<keyword evidence="1" id="KW-0472">Membrane</keyword>
<sequence length="41" mass="4741">MKLRLNNLYDNQVCAVIVIITNFCFQVSHIKHLTLLGLLLK</sequence>
<gene>
    <name evidence="2" type="ORF">MT2528_4237</name>
</gene>
<name>A0ABY1HJ66_9GAMM</name>
<protein>
    <submittedName>
        <fullName evidence="2">Pneumovirus NS1 protein</fullName>
    </submittedName>
</protein>
<evidence type="ECO:0000256" key="1">
    <source>
        <dbReference type="SAM" id="Phobius"/>
    </source>
</evidence>
<organism evidence="2 3">
    <name type="scientific">Moritella viscosa</name>
    <dbReference type="NCBI Taxonomy" id="80854"/>
    <lineage>
        <taxon>Bacteria</taxon>
        <taxon>Pseudomonadati</taxon>
        <taxon>Pseudomonadota</taxon>
        <taxon>Gammaproteobacteria</taxon>
        <taxon>Alteromonadales</taxon>
        <taxon>Moritellaceae</taxon>
        <taxon>Moritella</taxon>
    </lineage>
</organism>
<reference evidence="2 3" key="1">
    <citation type="submission" date="2016-11" db="EMBL/GenBank/DDBJ databases">
        <authorList>
            <person name="Klemetsen T."/>
        </authorList>
    </citation>
    <scope>NUCLEOTIDE SEQUENCE [LARGE SCALE GENOMIC DNA]</scope>
    <source>
        <strain evidence="2">MT 2528</strain>
    </source>
</reference>
<comment type="caution">
    <text evidence="2">The sequence shown here is derived from an EMBL/GenBank/DDBJ whole genome shotgun (WGS) entry which is preliminary data.</text>
</comment>
<feature type="transmembrane region" description="Helical" evidence="1">
    <location>
        <begin position="12"/>
        <end position="30"/>
    </location>
</feature>
<evidence type="ECO:0000313" key="3">
    <source>
        <dbReference type="Proteomes" id="UP000182660"/>
    </source>
</evidence>
<keyword evidence="1" id="KW-0812">Transmembrane</keyword>
<dbReference type="EMBL" id="FPLJ01000113">
    <property type="protein sequence ID" value="SGZ01521.1"/>
    <property type="molecule type" value="Genomic_DNA"/>
</dbReference>
<keyword evidence="1" id="KW-1133">Transmembrane helix</keyword>
<dbReference type="Proteomes" id="UP000182660">
    <property type="component" value="Unassembled WGS sequence"/>
</dbReference>
<proteinExistence type="predicted"/>
<accession>A0ABY1HJ66</accession>
<keyword evidence="3" id="KW-1185">Reference proteome</keyword>